<evidence type="ECO:0000256" key="1">
    <source>
        <dbReference type="SAM" id="MobiDB-lite"/>
    </source>
</evidence>
<name>A0A0C9YVN2_9AGAM</name>
<evidence type="ECO:0000313" key="2">
    <source>
        <dbReference type="EMBL" id="KIK17999.1"/>
    </source>
</evidence>
<feature type="compositionally biased region" description="Pro residues" evidence="1">
    <location>
        <begin position="11"/>
        <end position="20"/>
    </location>
</feature>
<reference evidence="3" key="2">
    <citation type="submission" date="2015-01" db="EMBL/GenBank/DDBJ databases">
        <title>Evolutionary Origins and Diversification of the Mycorrhizal Mutualists.</title>
        <authorList>
            <consortium name="DOE Joint Genome Institute"/>
            <consortium name="Mycorrhizal Genomics Consortium"/>
            <person name="Kohler A."/>
            <person name="Kuo A."/>
            <person name="Nagy L.G."/>
            <person name="Floudas D."/>
            <person name="Copeland A."/>
            <person name="Barry K.W."/>
            <person name="Cichocki N."/>
            <person name="Veneault-Fourrey C."/>
            <person name="LaButti K."/>
            <person name="Lindquist E.A."/>
            <person name="Lipzen A."/>
            <person name="Lundell T."/>
            <person name="Morin E."/>
            <person name="Murat C."/>
            <person name="Riley R."/>
            <person name="Ohm R."/>
            <person name="Sun H."/>
            <person name="Tunlid A."/>
            <person name="Henrissat B."/>
            <person name="Grigoriev I.V."/>
            <person name="Hibbett D.S."/>
            <person name="Martin F."/>
        </authorList>
    </citation>
    <scope>NUCLEOTIDE SEQUENCE [LARGE SCALE GENOMIC DNA]</scope>
    <source>
        <strain evidence="3">441</strain>
    </source>
</reference>
<organism evidence="2 3">
    <name type="scientific">Pisolithus microcarpus 441</name>
    <dbReference type="NCBI Taxonomy" id="765257"/>
    <lineage>
        <taxon>Eukaryota</taxon>
        <taxon>Fungi</taxon>
        <taxon>Dikarya</taxon>
        <taxon>Basidiomycota</taxon>
        <taxon>Agaricomycotina</taxon>
        <taxon>Agaricomycetes</taxon>
        <taxon>Agaricomycetidae</taxon>
        <taxon>Boletales</taxon>
        <taxon>Sclerodermatineae</taxon>
        <taxon>Pisolithaceae</taxon>
        <taxon>Pisolithus</taxon>
    </lineage>
</organism>
<feature type="compositionally biased region" description="Pro residues" evidence="1">
    <location>
        <begin position="263"/>
        <end position="273"/>
    </location>
</feature>
<feature type="compositionally biased region" description="Low complexity" evidence="1">
    <location>
        <begin position="30"/>
        <end position="59"/>
    </location>
</feature>
<dbReference type="AlphaFoldDB" id="A0A0C9YVN2"/>
<accession>A0A0C9YVN2</accession>
<keyword evidence="3" id="KW-1185">Reference proteome</keyword>
<feature type="compositionally biased region" description="Basic residues" evidence="1">
    <location>
        <begin position="101"/>
        <end position="121"/>
    </location>
</feature>
<dbReference type="EMBL" id="KN833814">
    <property type="protein sequence ID" value="KIK17999.1"/>
    <property type="molecule type" value="Genomic_DNA"/>
</dbReference>
<dbReference type="Proteomes" id="UP000054018">
    <property type="component" value="Unassembled WGS sequence"/>
</dbReference>
<evidence type="ECO:0000313" key="3">
    <source>
        <dbReference type="Proteomes" id="UP000054018"/>
    </source>
</evidence>
<feature type="region of interest" description="Disordered" evidence="1">
    <location>
        <begin position="1"/>
        <end position="273"/>
    </location>
</feature>
<feature type="compositionally biased region" description="Polar residues" evidence="1">
    <location>
        <begin position="221"/>
        <end position="245"/>
    </location>
</feature>
<gene>
    <name evidence="2" type="ORF">PISMIDRAFT_684563</name>
</gene>
<sequence length="273" mass="29354">MPGLTLHVPPQVFPPTPPPKVSGRDREGLAASSSATSMPASPPLITISTQDDTPSSSSPDAEHDSEEHVLSSYGDLSFTEGFIISPTEDSSPSVVDPIQPRHVRPRLRLKVRRPPMPKRRLSYVYAGGPFTGSVDRRTEDGEWPGSPDPFRDSPRHQHQPLVSPLSSPKDFVLDTTLQESSLQRDVGVSAACPKSPRASVGHIAQKGSEQPSEVRPANGGTDRQTVSDSPSPGSLATSVNRAQPKSHQEKPASGGGGWRTRLPPRPPLPKWDM</sequence>
<dbReference type="OrthoDB" id="2693568at2759"/>
<dbReference type="HOGENOM" id="CLU_900462_0_0_1"/>
<feature type="compositionally biased region" description="Basic and acidic residues" evidence="1">
    <location>
        <begin position="60"/>
        <end position="69"/>
    </location>
</feature>
<proteinExistence type="predicted"/>
<reference evidence="2 3" key="1">
    <citation type="submission" date="2014-04" db="EMBL/GenBank/DDBJ databases">
        <authorList>
            <consortium name="DOE Joint Genome Institute"/>
            <person name="Kuo A."/>
            <person name="Kohler A."/>
            <person name="Costa M.D."/>
            <person name="Nagy L.G."/>
            <person name="Floudas D."/>
            <person name="Copeland A."/>
            <person name="Barry K.W."/>
            <person name="Cichocki N."/>
            <person name="Veneault-Fourrey C."/>
            <person name="LaButti K."/>
            <person name="Lindquist E.A."/>
            <person name="Lipzen A."/>
            <person name="Lundell T."/>
            <person name="Morin E."/>
            <person name="Murat C."/>
            <person name="Sun H."/>
            <person name="Tunlid A."/>
            <person name="Henrissat B."/>
            <person name="Grigoriev I.V."/>
            <person name="Hibbett D.S."/>
            <person name="Martin F."/>
            <person name="Nordberg H.P."/>
            <person name="Cantor M.N."/>
            <person name="Hua S.X."/>
        </authorList>
    </citation>
    <scope>NUCLEOTIDE SEQUENCE [LARGE SCALE GENOMIC DNA]</scope>
    <source>
        <strain evidence="2 3">441</strain>
    </source>
</reference>
<protein>
    <submittedName>
        <fullName evidence="2">Uncharacterized protein</fullName>
    </submittedName>
</protein>